<dbReference type="RefSeq" id="WP_278004624.1">
    <property type="nucleotide sequence ID" value="NZ_JARSBN010000002.1"/>
</dbReference>
<gene>
    <name evidence="2" type="ORF">P7122_04705</name>
</gene>
<dbReference type="Proteomes" id="UP001529085">
    <property type="component" value="Unassembled WGS sequence"/>
</dbReference>
<evidence type="ECO:0000256" key="1">
    <source>
        <dbReference type="SAM" id="SignalP"/>
    </source>
</evidence>
<dbReference type="EMBL" id="JARSBN010000002">
    <property type="protein sequence ID" value="MDG4715160.1"/>
    <property type="molecule type" value="Genomic_DNA"/>
</dbReference>
<comment type="caution">
    <text evidence="2">The sequence shown here is derived from an EMBL/GenBank/DDBJ whole genome shotgun (WGS) entry which is preliminary data.</text>
</comment>
<keyword evidence="3" id="KW-1185">Reference proteome</keyword>
<accession>A0ABT6FZF3</accession>
<sequence length="177" mass="20122">MKNLKKAIYAIVFAVTLFSFFQCTSTKIATSNFEKQIPFTVKSVVFQEWYAGIKVGGTGINIFVPVYNIEEGVTINEVYFRNLRGKLVKNESKYTAVLKHPSPNYTFQKAEKSIDYPFNLKDDECVISYSENGQIKYHKIISLNEVAGTYYENGPPSIYERSTSSSMATLDEEIDDN</sequence>
<feature type="chain" id="PRO_5046312625" description="Lipoprotein" evidence="1">
    <location>
        <begin position="22"/>
        <end position="177"/>
    </location>
</feature>
<feature type="signal peptide" evidence="1">
    <location>
        <begin position="1"/>
        <end position="21"/>
    </location>
</feature>
<evidence type="ECO:0000313" key="2">
    <source>
        <dbReference type="EMBL" id="MDG4715160.1"/>
    </source>
</evidence>
<organism evidence="2 3">
    <name type="scientific">Winogradskyella marincola</name>
    <dbReference type="NCBI Taxonomy" id="3037795"/>
    <lineage>
        <taxon>Bacteria</taxon>
        <taxon>Pseudomonadati</taxon>
        <taxon>Bacteroidota</taxon>
        <taxon>Flavobacteriia</taxon>
        <taxon>Flavobacteriales</taxon>
        <taxon>Flavobacteriaceae</taxon>
        <taxon>Winogradskyella</taxon>
    </lineage>
</organism>
<evidence type="ECO:0008006" key="4">
    <source>
        <dbReference type="Google" id="ProtNLM"/>
    </source>
</evidence>
<evidence type="ECO:0000313" key="3">
    <source>
        <dbReference type="Proteomes" id="UP001529085"/>
    </source>
</evidence>
<proteinExistence type="predicted"/>
<name>A0ABT6FZF3_9FLAO</name>
<reference evidence="2 3" key="1">
    <citation type="submission" date="2023-03" db="EMBL/GenBank/DDBJ databases">
        <title>Strain YYF002 represents a novel species in the genus Winogradskyella isolated from seawater.</title>
        <authorList>
            <person name="Fu Z.-Y."/>
        </authorList>
    </citation>
    <scope>NUCLEOTIDE SEQUENCE [LARGE SCALE GENOMIC DNA]</scope>
    <source>
        <strain evidence="2 3">YYF002</strain>
    </source>
</reference>
<keyword evidence="1" id="KW-0732">Signal</keyword>
<protein>
    <recommendedName>
        <fullName evidence="4">Lipoprotein</fullName>
    </recommendedName>
</protein>